<accession>A0A920BVH3</accession>
<dbReference type="AlphaFoldDB" id="A0A920BVH3"/>
<evidence type="ECO:0000256" key="1">
    <source>
        <dbReference type="SAM" id="MobiDB-lite"/>
    </source>
</evidence>
<gene>
    <name evidence="2" type="ORF">J27TS8_39110</name>
</gene>
<keyword evidence="3" id="KW-1185">Reference proteome</keyword>
<reference evidence="2" key="1">
    <citation type="submission" date="2021-03" db="EMBL/GenBank/DDBJ databases">
        <title>Antimicrobial resistance genes in bacteria isolated from Japanese honey, and their potential for conferring macrolide and lincosamide resistance in the American foulbrood pathogen Paenibacillus larvae.</title>
        <authorList>
            <person name="Okamoto M."/>
            <person name="Kumagai M."/>
            <person name="Kanamori H."/>
            <person name="Takamatsu D."/>
        </authorList>
    </citation>
    <scope>NUCLEOTIDE SEQUENCE</scope>
    <source>
        <strain evidence="2">J27TS8</strain>
    </source>
</reference>
<feature type="compositionally biased region" description="Low complexity" evidence="1">
    <location>
        <begin position="1"/>
        <end position="12"/>
    </location>
</feature>
<dbReference type="EMBL" id="BORC01000009">
    <property type="protein sequence ID" value="GIN63918.1"/>
    <property type="molecule type" value="Genomic_DNA"/>
</dbReference>
<protein>
    <submittedName>
        <fullName evidence="2">Uncharacterized protein</fullName>
    </submittedName>
</protein>
<proteinExistence type="predicted"/>
<dbReference type="RefSeq" id="WP_170211339.1">
    <property type="nucleotide sequence ID" value="NZ_BORC01000009.1"/>
</dbReference>
<sequence length="49" mass="5433">MPNNINKIQNKQAKGFNKEGSNYHQEHAGNVEGYGEPHPVNGKTAKNKN</sequence>
<organism evidence="2 3">
    <name type="scientific">Robertmurraya siralis</name>
    <dbReference type="NCBI Taxonomy" id="77777"/>
    <lineage>
        <taxon>Bacteria</taxon>
        <taxon>Bacillati</taxon>
        <taxon>Bacillota</taxon>
        <taxon>Bacilli</taxon>
        <taxon>Bacillales</taxon>
        <taxon>Bacillaceae</taxon>
        <taxon>Robertmurraya</taxon>
    </lineage>
</organism>
<evidence type="ECO:0000313" key="2">
    <source>
        <dbReference type="EMBL" id="GIN63918.1"/>
    </source>
</evidence>
<dbReference type="Proteomes" id="UP000682111">
    <property type="component" value="Unassembled WGS sequence"/>
</dbReference>
<name>A0A920BVH3_9BACI</name>
<feature type="region of interest" description="Disordered" evidence="1">
    <location>
        <begin position="1"/>
        <end position="49"/>
    </location>
</feature>
<evidence type="ECO:0000313" key="3">
    <source>
        <dbReference type="Proteomes" id="UP000682111"/>
    </source>
</evidence>
<comment type="caution">
    <text evidence="2">The sequence shown here is derived from an EMBL/GenBank/DDBJ whole genome shotgun (WGS) entry which is preliminary data.</text>
</comment>